<evidence type="ECO:0000313" key="9">
    <source>
        <dbReference type="EMBL" id="KKK92378.1"/>
    </source>
</evidence>
<dbReference type="PANTHER" id="PTHR43744">
    <property type="entry name" value="ABC TRANSPORTER PERMEASE PROTEIN MG189-RELATED-RELATED"/>
    <property type="match status" value="1"/>
</dbReference>
<evidence type="ECO:0000256" key="1">
    <source>
        <dbReference type="ARBA" id="ARBA00004651"/>
    </source>
</evidence>
<dbReference type="PANTHER" id="PTHR43744:SF12">
    <property type="entry name" value="ABC TRANSPORTER PERMEASE PROTEIN MG189-RELATED"/>
    <property type="match status" value="1"/>
</dbReference>
<dbReference type="GO" id="GO:0055085">
    <property type="term" value="P:transmembrane transport"/>
    <property type="evidence" value="ECO:0007669"/>
    <property type="project" value="InterPro"/>
</dbReference>
<sequence length="279" mass="31235">MAKHYGSRDYILRIIHYLIVVLIGLIIAFPFAWMILGSFKFNKDILDIPVKLLPPKWNFSSYGNAFASGPFARYYLNSGIVLVAAVGLNVIICATAGYGFAKYRFKGRDLFFTIILSTLMVPIHAVIVPLFVLMKNLHLVNTYMGIILPLSLSAFGVFLMRQFFYAVPNELLDAARIDGATEFSIFLRVSMPISRVAVISLIIFHSQYVWKNLIWPLVIVSGTDLRTLPVGIALFSGVFFTPYPEQLAMSVSACIPIVLLYVFFSKYFIRGTAMSGIKG</sequence>
<feature type="transmembrane region" description="Helical" evidence="7">
    <location>
        <begin position="110"/>
        <end position="134"/>
    </location>
</feature>
<dbReference type="EMBL" id="LAZR01048237">
    <property type="protein sequence ID" value="KKK92378.1"/>
    <property type="molecule type" value="Genomic_DNA"/>
</dbReference>
<dbReference type="InterPro" id="IPR035906">
    <property type="entry name" value="MetI-like_sf"/>
</dbReference>
<feature type="transmembrane region" description="Helical" evidence="7">
    <location>
        <begin position="247"/>
        <end position="269"/>
    </location>
</feature>
<comment type="subcellular location">
    <subcellularLocation>
        <location evidence="1">Cell membrane</location>
        <topology evidence="1">Multi-pass membrane protein</topology>
    </subcellularLocation>
</comment>
<feature type="transmembrane region" description="Helical" evidence="7">
    <location>
        <begin position="146"/>
        <end position="165"/>
    </location>
</feature>
<keyword evidence="2" id="KW-0813">Transport</keyword>
<dbReference type="AlphaFoldDB" id="A0A0F8ZF67"/>
<feature type="transmembrane region" description="Helical" evidence="7">
    <location>
        <begin position="74"/>
        <end position="98"/>
    </location>
</feature>
<evidence type="ECO:0000256" key="2">
    <source>
        <dbReference type="ARBA" id="ARBA00022448"/>
    </source>
</evidence>
<name>A0A0F8ZF67_9ZZZZ</name>
<dbReference type="SUPFAM" id="SSF161098">
    <property type="entry name" value="MetI-like"/>
    <property type="match status" value="1"/>
</dbReference>
<comment type="caution">
    <text evidence="9">The sequence shown here is derived from an EMBL/GenBank/DDBJ whole genome shotgun (WGS) entry which is preliminary data.</text>
</comment>
<gene>
    <name evidence="9" type="ORF">LCGC14_2703530</name>
</gene>
<feature type="transmembrane region" description="Helical" evidence="7">
    <location>
        <begin position="14"/>
        <end position="36"/>
    </location>
</feature>
<evidence type="ECO:0000256" key="5">
    <source>
        <dbReference type="ARBA" id="ARBA00022989"/>
    </source>
</evidence>
<evidence type="ECO:0000256" key="7">
    <source>
        <dbReference type="SAM" id="Phobius"/>
    </source>
</evidence>
<evidence type="ECO:0000256" key="3">
    <source>
        <dbReference type="ARBA" id="ARBA00022475"/>
    </source>
</evidence>
<keyword evidence="6 7" id="KW-0472">Membrane</keyword>
<reference evidence="9" key="1">
    <citation type="journal article" date="2015" name="Nature">
        <title>Complex archaea that bridge the gap between prokaryotes and eukaryotes.</title>
        <authorList>
            <person name="Spang A."/>
            <person name="Saw J.H."/>
            <person name="Jorgensen S.L."/>
            <person name="Zaremba-Niedzwiedzka K."/>
            <person name="Martijn J."/>
            <person name="Lind A.E."/>
            <person name="van Eijk R."/>
            <person name="Schleper C."/>
            <person name="Guy L."/>
            <person name="Ettema T.J."/>
        </authorList>
    </citation>
    <scope>NUCLEOTIDE SEQUENCE</scope>
</reference>
<dbReference type="GO" id="GO:0005886">
    <property type="term" value="C:plasma membrane"/>
    <property type="evidence" value="ECO:0007669"/>
    <property type="project" value="UniProtKB-SubCell"/>
</dbReference>
<protein>
    <recommendedName>
        <fullName evidence="8">ABC transmembrane type-1 domain-containing protein</fullName>
    </recommendedName>
</protein>
<keyword evidence="3" id="KW-1003">Cell membrane</keyword>
<accession>A0A0F8ZF67</accession>
<dbReference type="PROSITE" id="PS50928">
    <property type="entry name" value="ABC_TM1"/>
    <property type="match status" value="1"/>
</dbReference>
<evidence type="ECO:0000259" key="8">
    <source>
        <dbReference type="PROSITE" id="PS50928"/>
    </source>
</evidence>
<keyword evidence="4 7" id="KW-0812">Transmembrane</keyword>
<dbReference type="Gene3D" id="1.10.3720.10">
    <property type="entry name" value="MetI-like"/>
    <property type="match status" value="1"/>
</dbReference>
<organism evidence="9">
    <name type="scientific">marine sediment metagenome</name>
    <dbReference type="NCBI Taxonomy" id="412755"/>
    <lineage>
        <taxon>unclassified sequences</taxon>
        <taxon>metagenomes</taxon>
        <taxon>ecological metagenomes</taxon>
    </lineage>
</organism>
<dbReference type="CDD" id="cd06261">
    <property type="entry name" value="TM_PBP2"/>
    <property type="match status" value="1"/>
</dbReference>
<keyword evidence="5 7" id="KW-1133">Transmembrane helix</keyword>
<dbReference type="Pfam" id="PF00528">
    <property type="entry name" value="BPD_transp_1"/>
    <property type="match status" value="1"/>
</dbReference>
<evidence type="ECO:0000256" key="6">
    <source>
        <dbReference type="ARBA" id="ARBA00023136"/>
    </source>
</evidence>
<dbReference type="InterPro" id="IPR000515">
    <property type="entry name" value="MetI-like"/>
</dbReference>
<proteinExistence type="predicted"/>
<feature type="domain" description="ABC transmembrane type-1" evidence="8">
    <location>
        <begin position="75"/>
        <end position="264"/>
    </location>
</feature>
<evidence type="ECO:0000256" key="4">
    <source>
        <dbReference type="ARBA" id="ARBA00022692"/>
    </source>
</evidence>